<protein>
    <submittedName>
        <fullName evidence="3">CPBP family intramembrane metalloprotease</fullName>
    </submittedName>
</protein>
<feature type="transmembrane region" description="Helical" evidence="1">
    <location>
        <begin position="125"/>
        <end position="145"/>
    </location>
</feature>
<keyword evidence="4" id="KW-1185">Reference proteome</keyword>
<dbReference type="EMBL" id="RBVX01000013">
    <property type="protein sequence ID" value="RSL32721.1"/>
    <property type="molecule type" value="Genomic_DNA"/>
</dbReference>
<dbReference type="GO" id="GO:0006508">
    <property type="term" value="P:proteolysis"/>
    <property type="evidence" value="ECO:0007669"/>
    <property type="project" value="UniProtKB-KW"/>
</dbReference>
<dbReference type="RefSeq" id="WP_125556641.1">
    <property type="nucleotide sequence ID" value="NZ_RBVX01000013.1"/>
</dbReference>
<proteinExistence type="predicted"/>
<comment type="caution">
    <text evidence="3">The sequence shown here is derived from an EMBL/GenBank/DDBJ whole genome shotgun (WGS) entry which is preliminary data.</text>
</comment>
<dbReference type="Proteomes" id="UP000275076">
    <property type="component" value="Unassembled WGS sequence"/>
</dbReference>
<evidence type="ECO:0000313" key="4">
    <source>
        <dbReference type="Proteomes" id="UP000275076"/>
    </source>
</evidence>
<feature type="transmembrane region" description="Helical" evidence="1">
    <location>
        <begin position="56"/>
        <end position="78"/>
    </location>
</feature>
<dbReference type="InterPro" id="IPR052710">
    <property type="entry name" value="CAAX_protease"/>
</dbReference>
<keyword evidence="3" id="KW-0645">Protease</keyword>
<reference evidence="3 4" key="1">
    <citation type="submission" date="2018-10" db="EMBL/GenBank/DDBJ databases">
        <title>Draft genome sequence of Bacillus salarius IM0101, isolated from a hypersaline soil in Inner Mongolia, China.</title>
        <authorList>
            <person name="Yamprayoonswat W."/>
            <person name="Boonvisut S."/>
            <person name="Jumpathong W."/>
            <person name="Sittihan S."/>
            <person name="Ruangsuj P."/>
            <person name="Wanthongcharoen S."/>
            <person name="Thongpramul N."/>
            <person name="Pimmason S."/>
            <person name="Yu B."/>
            <person name="Yasawong M."/>
        </authorList>
    </citation>
    <scope>NUCLEOTIDE SEQUENCE [LARGE SCALE GENOMIC DNA]</scope>
    <source>
        <strain evidence="3 4">IM0101</strain>
    </source>
</reference>
<evidence type="ECO:0000313" key="3">
    <source>
        <dbReference type="EMBL" id="RSL32721.1"/>
    </source>
</evidence>
<dbReference type="GO" id="GO:0080120">
    <property type="term" value="P:CAAX-box protein maturation"/>
    <property type="evidence" value="ECO:0007669"/>
    <property type="project" value="UniProtKB-ARBA"/>
</dbReference>
<keyword evidence="1" id="KW-1133">Transmembrane helix</keyword>
<feature type="domain" description="CAAX prenyl protease 2/Lysostaphin resistance protein A-like" evidence="2">
    <location>
        <begin position="99"/>
        <end position="187"/>
    </location>
</feature>
<dbReference type="Pfam" id="PF02517">
    <property type="entry name" value="Rce1-like"/>
    <property type="match status" value="1"/>
</dbReference>
<sequence length="202" mass="22650">MDERNRIPEDISIGAIWKSFGIFTVVGIALILAFYGENRFHYLQDIWMTGGFFFEVFLGAAAGIGFSALVVLLFYLNWITLPENEYTNLIKKLVQKRYGLFTVAFGAGVSEELLFRGAILGVAVLYLDNIPALLLVSFVFMALHIPQYKGSAVIHIVVFVMGAMLGLLFLWTGTLWAPILAHIVYNGTLSWMMKKRSSPHFS</sequence>
<feature type="transmembrane region" description="Helical" evidence="1">
    <location>
        <begin position="98"/>
        <end position="119"/>
    </location>
</feature>
<dbReference type="OrthoDB" id="2357478at2"/>
<keyword evidence="1" id="KW-0472">Membrane</keyword>
<accession>A0A428N2P4</accession>
<dbReference type="PANTHER" id="PTHR36435:SF1">
    <property type="entry name" value="CAAX AMINO TERMINAL PROTEASE FAMILY PROTEIN"/>
    <property type="match status" value="1"/>
</dbReference>
<keyword evidence="3" id="KW-0378">Hydrolase</keyword>
<dbReference type="GO" id="GO:0004175">
    <property type="term" value="F:endopeptidase activity"/>
    <property type="evidence" value="ECO:0007669"/>
    <property type="project" value="UniProtKB-ARBA"/>
</dbReference>
<feature type="transmembrane region" description="Helical" evidence="1">
    <location>
        <begin position="12"/>
        <end position="36"/>
    </location>
</feature>
<dbReference type="InterPro" id="IPR003675">
    <property type="entry name" value="Rce1/LyrA-like_dom"/>
</dbReference>
<evidence type="ECO:0000256" key="1">
    <source>
        <dbReference type="SAM" id="Phobius"/>
    </source>
</evidence>
<feature type="transmembrane region" description="Helical" evidence="1">
    <location>
        <begin position="152"/>
        <end position="169"/>
    </location>
</feature>
<organism evidence="3 4">
    <name type="scientific">Salibacterium salarium</name>
    <dbReference type="NCBI Taxonomy" id="284579"/>
    <lineage>
        <taxon>Bacteria</taxon>
        <taxon>Bacillati</taxon>
        <taxon>Bacillota</taxon>
        <taxon>Bacilli</taxon>
        <taxon>Bacillales</taxon>
        <taxon>Bacillaceae</taxon>
    </lineage>
</organism>
<gene>
    <name evidence="3" type="ORF">D7Z54_14835</name>
</gene>
<keyword evidence="1" id="KW-0812">Transmembrane</keyword>
<dbReference type="PANTHER" id="PTHR36435">
    <property type="entry name" value="SLR1288 PROTEIN"/>
    <property type="match status" value="1"/>
</dbReference>
<dbReference type="AlphaFoldDB" id="A0A428N2P4"/>
<keyword evidence="3" id="KW-0482">Metalloprotease</keyword>
<name>A0A428N2P4_9BACI</name>
<evidence type="ECO:0000259" key="2">
    <source>
        <dbReference type="Pfam" id="PF02517"/>
    </source>
</evidence>
<dbReference type="GO" id="GO:0008237">
    <property type="term" value="F:metallopeptidase activity"/>
    <property type="evidence" value="ECO:0007669"/>
    <property type="project" value="UniProtKB-KW"/>
</dbReference>